<name>A0A5J5EFS9_9PEZI</name>
<dbReference type="InParanoid" id="A0A5J5EFS9"/>
<feature type="region of interest" description="Disordered" evidence="3">
    <location>
        <begin position="534"/>
        <end position="602"/>
    </location>
</feature>
<dbReference type="Proteomes" id="UP000326924">
    <property type="component" value="Unassembled WGS sequence"/>
</dbReference>
<keyword evidence="1 2" id="KW-0728">SH3 domain</keyword>
<evidence type="ECO:0000313" key="6">
    <source>
        <dbReference type="Proteomes" id="UP000326924"/>
    </source>
</evidence>
<keyword evidence="6" id="KW-1185">Reference proteome</keyword>
<evidence type="ECO:0000313" key="5">
    <source>
        <dbReference type="EMBL" id="KAA8893786.1"/>
    </source>
</evidence>
<dbReference type="AlphaFoldDB" id="A0A5J5EFS9"/>
<feature type="region of interest" description="Disordered" evidence="3">
    <location>
        <begin position="60"/>
        <end position="80"/>
    </location>
</feature>
<proteinExistence type="predicted"/>
<dbReference type="SUPFAM" id="SSF50044">
    <property type="entry name" value="SH3-domain"/>
    <property type="match status" value="1"/>
</dbReference>
<dbReference type="Gene3D" id="2.30.30.40">
    <property type="entry name" value="SH3 Domains"/>
    <property type="match status" value="1"/>
</dbReference>
<evidence type="ECO:0000256" key="1">
    <source>
        <dbReference type="ARBA" id="ARBA00022443"/>
    </source>
</evidence>
<feature type="compositionally biased region" description="Low complexity" evidence="3">
    <location>
        <begin position="585"/>
        <end position="597"/>
    </location>
</feature>
<dbReference type="PROSITE" id="PS50002">
    <property type="entry name" value="SH3"/>
    <property type="match status" value="1"/>
</dbReference>
<dbReference type="InterPro" id="IPR036028">
    <property type="entry name" value="SH3-like_dom_sf"/>
</dbReference>
<evidence type="ECO:0000256" key="3">
    <source>
        <dbReference type="SAM" id="MobiDB-lite"/>
    </source>
</evidence>
<organism evidence="5 6">
    <name type="scientific">Sphaerosporella brunnea</name>
    <dbReference type="NCBI Taxonomy" id="1250544"/>
    <lineage>
        <taxon>Eukaryota</taxon>
        <taxon>Fungi</taxon>
        <taxon>Dikarya</taxon>
        <taxon>Ascomycota</taxon>
        <taxon>Pezizomycotina</taxon>
        <taxon>Pezizomycetes</taxon>
        <taxon>Pezizales</taxon>
        <taxon>Pyronemataceae</taxon>
        <taxon>Sphaerosporella</taxon>
    </lineage>
</organism>
<reference evidence="5 6" key="1">
    <citation type="submission" date="2019-09" db="EMBL/GenBank/DDBJ databases">
        <title>Draft genome of the ectomycorrhizal ascomycete Sphaerosporella brunnea.</title>
        <authorList>
            <consortium name="DOE Joint Genome Institute"/>
            <person name="Benucci G.M."/>
            <person name="Marozzi G."/>
            <person name="Antonielli L."/>
            <person name="Sanchez S."/>
            <person name="Marco P."/>
            <person name="Wang X."/>
            <person name="Falini L.B."/>
            <person name="Barry K."/>
            <person name="Haridas S."/>
            <person name="Lipzen A."/>
            <person name="Labutti K."/>
            <person name="Grigoriev I.V."/>
            <person name="Murat C."/>
            <person name="Martin F."/>
            <person name="Albertini E."/>
            <person name="Donnini D."/>
            <person name="Bonito G."/>
        </authorList>
    </citation>
    <scope>NUCLEOTIDE SEQUENCE [LARGE SCALE GENOMIC DNA]</scope>
    <source>
        <strain evidence="5 6">Sb_GMNB300</strain>
    </source>
</reference>
<gene>
    <name evidence="5" type="ORF">FN846DRAFT_913652</name>
</gene>
<feature type="compositionally biased region" description="Polar residues" evidence="3">
    <location>
        <begin position="562"/>
        <end position="584"/>
    </location>
</feature>
<dbReference type="InterPro" id="IPR001452">
    <property type="entry name" value="SH3_domain"/>
</dbReference>
<dbReference type="Pfam" id="PF00018">
    <property type="entry name" value="SH3_1"/>
    <property type="match status" value="1"/>
</dbReference>
<dbReference type="SMART" id="SM00326">
    <property type="entry name" value="SH3"/>
    <property type="match status" value="1"/>
</dbReference>
<dbReference type="OrthoDB" id="5358829at2759"/>
<protein>
    <recommendedName>
        <fullName evidence="4">SH3 domain-containing protein</fullName>
    </recommendedName>
</protein>
<evidence type="ECO:0000259" key="4">
    <source>
        <dbReference type="PROSITE" id="PS50002"/>
    </source>
</evidence>
<accession>A0A5J5EFS9</accession>
<sequence length="691" mass="75848">MSPFIGSPASTPRLESAQSYSKKSPRAEGSYESCNFSLSLKLGRSILTRSREAEYIAWSLPTPPTARSPSPTRNPRLPRGKAKGVRLSLIALCSPGAAIFAGKKLEQFTATAETRCVRDIKRSCSWKIYGVAFNALGEKAHYVRVQLGEKQDAQFQPLATLLDSIAAKRHVALPHVRPFGLGFDYSVPAPHSDTHIYAITHCAKATPYLRKINVDFELHLGSEWKRLDLRVDRVGFAVYKSAGKEDIRLSAGPEEIKFQHDPYLRFARMTLRFGERPERTYIDIEDDGRGKDKVCTTTRTKKGSVVFLPRARVRTCDADGVTREPISTMIRLIFREKESGGLWGRGNGGVAAAAEAEKMASLIRKTTRLAAANPLGIKSAVGDLDIYTMNIKGVVAAKGYAVTNVDDGHSYSVDLRDAFRDCKLYAVPSLRGGTNGIVLISHSRDGEAVLRQHIDNPAVLISSITDSGFTVPVHSTLVRTKDGNRSIGKGNIRYSFNHGEADAGMLVEILVKLMAIIDATRLPELTHSAQLMKKSLKRERSDSSAALDPGREAPGRTPVPSSPASSSHTRNFSNVSNVSGYSTLSNTSTASEVSSSREPSDWDIYESPCEIAVMFDDSEPVEQHDAAAADTPTEKLARAKQSFTADLSREVGMDAGEMVVVRFRNNHWCFVKRRRDGEEGWVPTGYLDILN</sequence>
<comment type="caution">
    <text evidence="5">The sequence shown here is derived from an EMBL/GenBank/DDBJ whole genome shotgun (WGS) entry which is preliminary data.</text>
</comment>
<dbReference type="EMBL" id="VXIS01000402">
    <property type="protein sequence ID" value="KAA8893786.1"/>
    <property type="molecule type" value="Genomic_DNA"/>
</dbReference>
<feature type="region of interest" description="Disordered" evidence="3">
    <location>
        <begin position="1"/>
        <end position="32"/>
    </location>
</feature>
<feature type="domain" description="SH3" evidence="4">
    <location>
        <begin position="632"/>
        <end position="691"/>
    </location>
</feature>
<evidence type="ECO:0000256" key="2">
    <source>
        <dbReference type="PROSITE-ProRule" id="PRU00192"/>
    </source>
</evidence>